<accession>A0A4T1ZUA4</accession>
<proteinExistence type="predicted"/>
<name>A0A4T1ZUA4_9PSED</name>
<dbReference type="RefSeq" id="WP_136665792.1">
    <property type="nucleotide sequence ID" value="NZ_RFLV01000004.1"/>
</dbReference>
<protein>
    <submittedName>
        <fullName evidence="2">Uncharacterized protein</fullName>
    </submittedName>
</protein>
<keyword evidence="1" id="KW-0472">Membrane</keyword>
<feature type="transmembrane region" description="Helical" evidence="1">
    <location>
        <begin position="23"/>
        <end position="41"/>
    </location>
</feature>
<comment type="caution">
    <text evidence="2">The sequence shown here is derived from an EMBL/GenBank/DDBJ whole genome shotgun (WGS) entry which is preliminary data.</text>
</comment>
<dbReference type="EMBL" id="RFLV01000004">
    <property type="protein sequence ID" value="TIH07182.1"/>
    <property type="molecule type" value="Genomic_DNA"/>
</dbReference>
<evidence type="ECO:0000313" key="3">
    <source>
        <dbReference type="Proteomes" id="UP000307541"/>
    </source>
</evidence>
<gene>
    <name evidence="2" type="ORF">D8779_17715</name>
</gene>
<sequence length="82" mass="9414">MDINRFEKVRISYEKVPAYRKRWFVLLSLLIFLPATILIALTGDIYAKKGDTVYKFKNNAINQLIIMAVTFMAAGLFIAANR</sequence>
<dbReference type="AlphaFoldDB" id="A0A4T1ZUA4"/>
<evidence type="ECO:0000256" key="1">
    <source>
        <dbReference type="SAM" id="Phobius"/>
    </source>
</evidence>
<keyword evidence="3" id="KW-1185">Reference proteome</keyword>
<reference evidence="2 3" key="1">
    <citation type="submission" date="2018-10" db="EMBL/GenBank/DDBJ databases">
        <title>Pseudomonas leptonychotis sp. nov., isolated from Weddell seals in Antarctica.</title>
        <authorList>
            <person name="Novakova D."/>
            <person name="Svec P."/>
            <person name="Kralova S."/>
            <person name="Kristofova L."/>
            <person name="Zeman M."/>
            <person name="Pantucek R."/>
            <person name="Maslanova I."/>
            <person name="Sedlacek I."/>
        </authorList>
    </citation>
    <scope>NUCLEOTIDE SEQUENCE [LARGE SCALE GENOMIC DNA]</scope>
    <source>
        <strain evidence="2 3">CCM 8849</strain>
    </source>
</reference>
<keyword evidence="1" id="KW-0812">Transmembrane</keyword>
<organism evidence="2 3">
    <name type="scientific">Pseudomonas leptonychotis</name>
    <dbReference type="NCBI Taxonomy" id="2448482"/>
    <lineage>
        <taxon>Bacteria</taxon>
        <taxon>Pseudomonadati</taxon>
        <taxon>Pseudomonadota</taxon>
        <taxon>Gammaproteobacteria</taxon>
        <taxon>Pseudomonadales</taxon>
        <taxon>Pseudomonadaceae</taxon>
        <taxon>Pseudomonas</taxon>
    </lineage>
</organism>
<keyword evidence="1" id="KW-1133">Transmembrane helix</keyword>
<feature type="transmembrane region" description="Helical" evidence="1">
    <location>
        <begin position="61"/>
        <end position="80"/>
    </location>
</feature>
<evidence type="ECO:0000313" key="2">
    <source>
        <dbReference type="EMBL" id="TIH07182.1"/>
    </source>
</evidence>
<dbReference type="Proteomes" id="UP000307541">
    <property type="component" value="Unassembled WGS sequence"/>
</dbReference>
<dbReference type="OrthoDB" id="6899916at2"/>